<dbReference type="EMBL" id="BGOW01000019">
    <property type="protein sequence ID" value="GBL46404.1"/>
    <property type="molecule type" value="Genomic_DNA"/>
</dbReference>
<evidence type="ECO:0000313" key="1">
    <source>
        <dbReference type="EMBL" id="GBL46404.1"/>
    </source>
</evidence>
<gene>
    <name evidence="1" type="ORF">SFMTTN_2217</name>
</gene>
<comment type="caution">
    <text evidence="1">The sequence shown here is derived from an EMBL/GenBank/DDBJ whole genome shotgun (WGS) entry which is preliminary data.</text>
</comment>
<dbReference type="AlphaFoldDB" id="A0A401JFN7"/>
<organism evidence="1 2">
    <name type="scientific">Sulfuriferula multivorans</name>
    <dbReference type="NCBI Taxonomy" id="1559896"/>
    <lineage>
        <taxon>Bacteria</taxon>
        <taxon>Pseudomonadati</taxon>
        <taxon>Pseudomonadota</taxon>
        <taxon>Betaproteobacteria</taxon>
        <taxon>Nitrosomonadales</taxon>
        <taxon>Sulfuricellaceae</taxon>
        <taxon>Sulfuriferula</taxon>
    </lineage>
</organism>
<dbReference type="RefSeq" id="WP_124705191.1">
    <property type="nucleotide sequence ID" value="NZ_BGOW01000019.1"/>
</dbReference>
<name>A0A401JFN7_9PROT</name>
<dbReference type="OrthoDB" id="5295626at2"/>
<accession>A0A401JFN7</accession>
<evidence type="ECO:0000313" key="2">
    <source>
        <dbReference type="Proteomes" id="UP000286806"/>
    </source>
</evidence>
<keyword evidence="2" id="KW-1185">Reference proteome</keyword>
<proteinExistence type="predicted"/>
<reference evidence="1 2" key="1">
    <citation type="journal article" date="2019" name="Front. Microbiol.">
        <title>Genomes of Neutrophilic Sulfur-Oxidizing Chemolithoautotrophs Representing 9 Proteobacterial Species From 8 Genera.</title>
        <authorList>
            <person name="Watanabe T."/>
            <person name="Kojima H."/>
            <person name="Umezawa K."/>
            <person name="Hori C."/>
            <person name="Takasuka T.E."/>
            <person name="Kato Y."/>
            <person name="Fukui M."/>
        </authorList>
    </citation>
    <scope>NUCLEOTIDE SEQUENCE [LARGE SCALE GENOMIC DNA]</scope>
    <source>
        <strain evidence="1 2">TTN</strain>
    </source>
</reference>
<sequence length="107" mass="11955">MKKLVKLVKVNNLQYNANRDPEVYRRSANENFRIQALVDGSGAVKCKLLDVTGKPLNEQTINAPGTYTHEISFATPGVRVVTLLVEGNGEKFTQDLRLDVMEHAWIG</sequence>
<dbReference type="Proteomes" id="UP000286806">
    <property type="component" value="Unassembled WGS sequence"/>
</dbReference>
<protein>
    <submittedName>
        <fullName evidence="1">Uncharacterized protein</fullName>
    </submittedName>
</protein>